<dbReference type="InterPro" id="IPR011009">
    <property type="entry name" value="Kinase-like_dom_sf"/>
</dbReference>
<keyword evidence="2" id="KW-0067">ATP-binding</keyword>
<sequence>MLDRTAVLRSWLSEVLGSEDFELSPASSDASFRRYWRVRRAGETWIAMDAPPEFEDCGRYADLARRFRACGLNTPEIYTEARELGFLLISDFGDRVYLSELTDHSVDRLYGDALAALEILQTRVPHAGLPIYDADLLARELGLFRDWLVQGLLGQVLGSPELKRLERVESILIANALEQPQVCVHRDYHSRNLMLTEHDNPGVLDFQDALVGPITYDLVSLLRDCYIAWPQARVQGWVDVYLERAIAIGLLSAADSARFGRWFDLMGMQRHLKASGIFARLSLRDGKHGYLADIPRTLGYVRAVAARYPELSALGDWLEAEVAPALERRLALGA</sequence>
<accession>A0A6I6EEV3</accession>
<dbReference type="SUPFAM" id="SSF56112">
    <property type="entry name" value="Protein kinase-like (PK-like)"/>
    <property type="match status" value="1"/>
</dbReference>
<keyword evidence="5" id="KW-1185">Reference proteome</keyword>
<dbReference type="PANTHER" id="PTHR33540:SF1">
    <property type="entry name" value="N-ACETYLMURAMATE_N-ACETYLGLUCOSAMINE KINASE"/>
    <property type="match status" value="1"/>
</dbReference>
<dbReference type="Pfam" id="PF01636">
    <property type="entry name" value="APH"/>
    <property type="match status" value="1"/>
</dbReference>
<dbReference type="PANTHER" id="PTHR33540">
    <property type="entry name" value="TRNA THREONYLCARBAMOYLADENOSINE BIOSYNTHESIS PROTEIN TSAE"/>
    <property type="match status" value="1"/>
</dbReference>
<evidence type="ECO:0000256" key="1">
    <source>
        <dbReference type="ARBA" id="ARBA00022741"/>
    </source>
</evidence>
<proteinExistence type="predicted"/>
<reference evidence="4 5" key="1">
    <citation type="submission" date="2019-12" db="EMBL/GenBank/DDBJ databases">
        <title>The complete genome of the thermophilic, anoxygenic phototrophic gammaproteobacterium Thermochromatium tepidum.</title>
        <authorList>
            <person name="Sattley W.M."/>
            <person name="Swingley W.D."/>
            <person name="Burchell B.M."/>
            <person name="Gurbani S.A."/>
            <person name="Kujawa C.M."/>
            <person name="Nuccio D.A."/>
            <person name="Schladweiler J."/>
            <person name="Shaffer K.N."/>
            <person name="Stokes L.M."/>
            <person name="Touchman J.W."/>
            <person name="Blankenship R.E."/>
            <person name="Madigan M.T."/>
        </authorList>
    </citation>
    <scope>NUCLEOTIDE SEQUENCE [LARGE SCALE GENOMIC DNA]</scope>
    <source>
        <strain evidence="4 5">ATCC 43061</strain>
    </source>
</reference>
<organism evidence="4 5">
    <name type="scientific">Thermochromatium tepidum ATCC 43061</name>
    <dbReference type="NCBI Taxonomy" id="316276"/>
    <lineage>
        <taxon>Bacteria</taxon>
        <taxon>Pseudomonadati</taxon>
        <taxon>Pseudomonadota</taxon>
        <taxon>Gammaproteobacteria</taxon>
        <taxon>Chromatiales</taxon>
        <taxon>Chromatiaceae</taxon>
        <taxon>Thermochromatium</taxon>
    </lineage>
</organism>
<evidence type="ECO:0000313" key="5">
    <source>
        <dbReference type="Proteomes" id="UP000426424"/>
    </source>
</evidence>
<dbReference type="Gene3D" id="3.90.1200.10">
    <property type="match status" value="1"/>
</dbReference>
<dbReference type="AlphaFoldDB" id="A0A6I6EEV3"/>
<dbReference type="Gene3D" id="3.30.200.20">
    <property type="entry name" value="Phosphorylase Kinase, domain 1"/>
    <property type="match status" value="1"/>
</dbReference>
<protein>
    <submittedName>
        <fullName evidence="4">Phosphotransferase</fullName>
    </submittedName>
</protein>
<dbReference type="Proteomes" id="UP000426424">
    <property type="component" value="Chromosome"/>
</dbReference>
<dbReference type="GO" id="GO:0005524">
    <property type="term" value="F:ATP binding"/>
    <property type="evidence" value="ECO:0007669"/>
    <property type="project" value="UniProtKB-KW"/>
</dbReference>
<keyword evidence="1" id="KW-0547">Nucleotide-binding</keyword>
<dbReference type="EMBL" id="CP039268">
    <property type="protein sequence ID" value="QGU31897.1"/>
    <property type="molecule type" value="Genomic_DNA"/>
</dbReference>
<evidence type="ECO:0000313" key="4">
    <source>
        <dbReference type="EMBL" id="QGU31897.1"/>
    </source>
</evidence>
<feature type="domain" description="Aminoglycoside phosphotransferase" evidence="3">
    <location>
        <begin position="23"/>
        <end position="243"/>
    </location>
</feature>
<dbReference type="InterPro" id="IPR002575">
    <property type="entry name" value="Aminoglycoside_PTrfase"/>
</dbReference>
<dbReference type="GO" id="GO:0016740">
    <property type="term" value="F:transferase activity"/>
    <property type="evidence" value="ECO:0007669"/>
    <property type="project" value="UniProtKB-KW"/>
</dbReference>
<gene>
    <name evidence="4" type="ORF">E6P07_02195</name>
</gene>
<evidence type="ECO:0000259" key="3">
    <source>
        <dbReference type="Pfam" id="PF01636"/>
    </source>
</evidence>
<dbReference type="OrthoDB" id="9809275at2"/>
<name>A0A6I6EEV3_THETI</name>
<keyword evidence="4" id="KW-0808">Transferase</keyword>
<dbReference type="KEGG" id="ttp:E6P07_02195"/>
<evidence type="ECO:0000256" key="2">
    <source>
        <dbReference type="ARBA" id="ARBA00022840"/>
    </source>
</evidence>